<dbReference type="InterPro" id="IPR051533">
    <property type="entry name" value="WaaL-like"/>
</dbReference>
<reference evidence="2 3" key="1">
    <citation type="submission" date="2019-12" db="EMBL/GenBank/DDBJ databases">
        <title>Genomic-based taxomic classification of the family Erythrobacteraceae.</title>
        <authorList>
            <person name="Xu L."/>
        </authorList>
    </citation>
    <scope>NUCLEOTIDE SEQUENCE [LARGE SCALE GENOMIC DNA]</scope>
    <source>
        <strain evidence="2 3">JCM 16339</strain>
    </source>
</reference>
<organism evidence="2 3">
    <name type="scientific">Alteraurantiacibacter aestuarii</name>
    <dbReference type="NCBI Taxonomy" id="650004"/>
    <lineage>
        <taxon>Bacteria</taxon>
        <taxon>Pseudomonadati</taxon>
        <taxon>Pseudomonadota</taxon>
        <taxon>Alphaproteobacteria</taxon>
        <taxon>Sphingomonadales</taxon>
        <taxon>Erythrobacteraceae</taxon>
        <taxon>Alteraurantiacibacter</taxon>
    </lineage>
</organism>
<dbReference type="Proteomes" id="UP000435243">
    <property type="component" value="Unassembled WGS sequence"/>
</dbReference>
<feature type="transmembrane region" description="Helical" evidence="1">
    <location>
        <begin position="202"/>
        <end position="222"/>
    </location>
</feature>
<feature type="transmembrane region" description="Helical" evidence="1">
    <location>
        <begin position="391"/>
        <end position="410"/>
    </location>
</feature>
<feature type="transmembrane region" description="Helical" evidence="1">
    <location>
        <begin position="361"/>
        <end position="379"/>
    </location>
</feature>
<evidence type="ECO:0000313" key="2">
    <source>
        <dbReference type="EMBL" id="MXO88440.1"/>
    </source>
</evidence>
<proteinExistence type="predicted"/>
<protein>
    <recommendedName>
        <fullName evidence="4">O-antigen ligase domain-containing protein</fullName>
    </recommendedName>
</protein>
<accession>A0A844ZN31</accession>
<evidence type="ECO:0008006" key="4">
    <source>
        <dbReference type="Google" id="ProtNLM"/>
    </source>
</evidence>
<dbReference type="EMBL" id="WTYY01000003">
    <property type="protein sequence ID" value="MXO88440.1"/>
    <property type="molecule type" value="Genomic_DNA"/>
</dbReference>
<keyword evidence="1" id="KW-0472">Membrane</keyword>
<dbReference type="AlphaFoldDB" id="A0A844ZN31"/>
<evidence type="ECO:0000313" key="3">
    <source>
        <dbReference type="Proteomes" id="UP000435243"/>
    </source>
</evidence>
<dbReference type="RefSeq" id="WP_160590645.1">
    <property type="nucleotide sequence ID" value="NZ_BAAAFP010000001.1"/>
</dbReference>
<keyword evidence="1" id="KW-1133">Transmembrane helix</keyword>
<dbReference type="PANTHER" id="PTHR37422">
    <property type="entry name" value="TEICHURONIC ACID BIOSYNTHESIS PROTEIN TUAE"/>
    <property type="match status" value="1"/>
</dbReference>
<feature type="transmembrane region" description="Helical" evidence="1">
    <location>
        <begin position="60"/>
        <end position="79"/>
    </location>
</feature>
<feature type="transmembrane region" description="Helical" evidence="1">
    <location>
        <begin position="91"/>
        <end position="110"/>
    </location>
</feature>
<keyword evidence="3" id="KW-1185">Reference proteome</keyword>
<comment type="caution">
    <text evidence="2">The sequence shown here is derived from an EMBL/GenBank/DDBJ whole genome shotgun (WGS) entry which is preliminary data.</text>
</comment>
<feature type="transmembrane region" description="Helical" evidence="1">
    <location>
        <begin position="116"/>
        <end position="134"/>
    </location>
</feature>
<feature type="transmembrane region" description="Helical" evidence="1">
    <location>
        <begin position="234"/>
        <end position="264"/>
    </location>
</feature>
<feature type="transmembrane region" description="Helical" evidence="1">
    <location>
        <begin position="146"/>
        <end position="167"/>
    </location>
</feature>
<dbReference type="OrthoDB" id="264250at2"/>
<sequence>MSNGAMNSRPMSGGASNNGAVAARPAIGRKIRERIPARLWPAILVGYSCLLPKEMSVDVVGANLFPWRVMMILVLPWVIRSLIKDPVRFSIVDLFAGLASLWFVLSLLVMDTVEDALIVGVSQLIDLAFAYIAGRAAIRSYHDFRTFFACLIPGLLAVAAILAAESIANRTLLRPFVGELFGNLPAYFYSKPRFGLTRAMGPFAHPIVAGVIMSSLIPLAWFGARNNRVRVLGLIAAACGIFTFSSAAVLAAILGVGLISLLLIRRHFQIPALTIAAFYIMLMLLLTSVVSESGILSVAIRYLTLDPGSGYYRLLIWNYAGAEALNNPIFGIGVRDWHRPDWMFDPTIDAFWLAITMRHGFPLGFAVLMVVFGGIFEAVKNNSNVSSEDRNTGYATAIALTAFAFCGVTVHIWEGVVSWMYLLAGLSVSLGTQRVRSLPIRNGAEPSGASPAYASTRIAGRV</sequence>
<evidence type="ECO:0000256" key="1">
    <source>
        <dbReference type="SAM" id="Phobius"/>
    </source>
</evidence>
<keyword evidence="1" id="KW-0812">Transmembrane</keyword>
<name>A0A844ZN31_9SPHN</name>
<gene>
    <name evidence="2" type="ORF">GRI32_06770</name>
</gene>
<feature type="transmembrane region" description="Helical" evidence="1">
    <location>
        <begin position="276"/>
        <end position="303"/>
    </location>
</feature>
<dbReference type="PANTHER" id="PTHR37422:SF13">
    <property type="entry name" value="LIPOPOLYSACCHARIDE BIOSYNTHESIS PROTEIN PA4999-RELATED"/>
    <property type="match status" value="1"/>
</dbReference>